<feature type="binding site" evidence="5">
    <location>
        <position position="181"/>
    </location>
    <ligand>
        <name>S-adenosyl-L-methionine</name>
        <dbReference type="ChEBI" id="CHEBI:59789"/>
    </ligand>
</feature>
<keyword evidence="2 5" id="KW-0808">Transferase</keyword>
<dbReference type="GO" id="GO:0003676">
    <property type="term" value="F:nucleic acid binding"/>
    <property type="evidence" value="ECO:0007669"/>
    <property type="project" value="InterPro"/>
</dbReference>
<gene>
    <name evidence="5" type="primary">prmC</name>
    <name evidence="8" type="ORF">SR187_5160</name>
</gene>
<dbReference type="PROSITE" id="PS00092">
    <property type="entry name" value="N6_MTASE"/>
    <property type="match status" value="1"/>
</dbReference>
<comment type="function">
    <text evidence="5">Methylates the class 1 translation termination release factors RF1/PrfA and RF2/PrfB on the glutamine residue of the universally conserved GGQ motif.</text>
</comment>
<dbReference type="PANTHER" id="PTHR18895">
    <property type="entry name" value="HEMK METHYLTRANSFERASE"/>
    <property type="match status" value="1"/>
</dbReference>
<dbReference type="NCBIfam" id="TIGR03534">
    <property type="entry name" value="RF_mod_PrmC"/>
    <property type="match status" value="1"/>
</dbReference>
<keyword evidence="1 5" id="KW-0489">Methyltransferase</keyword>
<feature type="domain" description="Release factor glutamine methyltransferase N-terminal" evidence="7">
    <location>
        <begin position="8"/>
        <end position="73"/>
    </location>
</feature>
<dbReference type="NCBIfam" id="TIGR00536">
    <property type="entry name" value="hemK_fam"/>
    <property type="match status" value="1"/>
</dbReference>
<dbReference type="AlphaFoldDB" id="A0A2Z5TMQ9"/>
<dbReference type="GO" id="GO:0032259">
    <property type="term" value="P:methylation"/>
    <property type="evidence" value="ECO:0007669"/>
    <property type="project" value="UniProtKB-KW"/>
</dbReference>
<dbReference type="PANTHER" id="PTHR18895:SF74">
    <property type="entry name" value="MTRF1L RELEASE FACTOR GLUTAMINE METHYLTRANSFERASE"/>
    <property type="match status" value="1"/>
</dbReference>
<dbReference type="EC" id="2.1.1.297" evidence="5"/>
<dbReference type="GO" id="GO:0102559">
    <property type="term" value="F:peptide chain release factor N(5)-glutamine methyltransferase activity"/>
    <property type="evidence" value="ECO:0007669"/>
    <property type="project" value="UniProtKB-EC"/>
</dbReference>
<dbReference type="InterPro" id="IPR007848">
    <property type="entry name" value="Small_mtfrase_dom"/>
</dbReference>
<dbReference type="Proteomes" id="UP000269331">
    <property type="component" value="Chromosome"/>
</dbReference>
<feature type="binding site" evidence="5">
    <location>
        <begin position="117"/>
        <end position="121"/>
    </location>
    <ligand>
        <name>S-adenosyl-L-methionine</name>
        <dbReference type="ChEBI" id="CHEBI:59789"/>
    </ligand>
</feature>
<comment type="catalytic activity">
    <reaction evidence="4 5">
        <text>L-glutaminyl-[peptide chain release factor] + S-adenosyl-L-methionine = N(5)-methyl-L-glutaminyl-[peptide chain release factor] + S-adenosyl-L-homocysteine + H(+)</text>
        <dbReference type="Rhea" id="RHEA:42896"/>
        <dbReference type="Rhea" id="RHEA-COMP:10271"/>
        <dbReference type="Rhea" id="RHEA-COMP:10272"/>
        <dbReference type="ChEBI" id="CHEBI:15378"/>
        <dbReference type="ChEBI" id="CHEBI:30011"/>
        <dbReference type="ChEBI" id="CHEBI:57856"/>
        <dbReference type="ChEBI" id="CHEBI:59789"/>
        <dbReference type="ChEBI" id="CHEBI:61891"/>
        <dbReference type="EC" id="2.1.1.297"/>
    </reaction>
</comment>
<organism evidence="8 9">
    <name type="scientific">Streptococcus ruminantium</name>
    <dbReference type="NCBI Taxonomy" id="1917441"/>
    <lineage>
        <taxon>Bacteria</taxon>
        <taxon>Bacillati</taxon>
        <taxon>Bacillota</taxon>
        <taxon>Bacilli</taxon>
        <taxon>Lactobacillales</taxon>
        <taxon>Streptococcaceae</taxon>
        <taxon>Streptococcus</taxon>
    </lineage>
</organism>
<sequence length="283" mass="32092">MNYAQLFADYEKQLVAIGEEAESLSFAYRSLKNLDFTDFLFMLRQEVTPTDRKLIDQIYHQLALHRPAQYIIGRSDFHGLRFAVDERVLIPRPETEELVELILLENSRANLRVLDIGTGSGAIAISLAKARPDWEVVAVDISSDALEVAVENAASNQVSVQFLHSDLFQAVSGNFDIIVSNPPYISPNDKDEVGTNVLASEPHLALFAEEDGLVIYRKIVEQARQFLKDNGKIYFEIGYKQGQSVADLLALHFPEKRVRVLKDQFGQDRKVVADDNRYYSSYY</sequence>
<dbReference type="GeneID" id="52229582"/>
<dbReference type="InterPro" id="IPR050320">
    <property type="entry name" value="N5-glutamine_MTase"/>
</dbReference>
<evidence type="ECO:0000256" key="5">
    <source>
        <dbReference type="HAMAP-Rule" id="MF_02126"/>
    </source>
</evidence>
<dbReference type="Pfam" id="PF05175">
    <property type="entry name" value="MTS"/>
    <property type="match status" value="1"/>
</dbReference>
<dbReference type="Pfam" id="PF17827">
    <property type="entry name" value="PrmC_N"/>
    <property type="match status" value="1"/>
</dbReference>
<dbReference type="KEGG" id="srq:SR187_5160"/>
<dbReference type="InterPro" id="IPR019874">
    <property type="entry name" value="RF_methyltr_PrmC"/>
</dbReference>
<evidence type="ECO:0000313" key="9">
    <source>
        <dbReference type="Proteomes" id="UP000269331"/>
    </source>
</evidence>
<comment type="similarity">
    <text evidence="5">Belongs to the protein N5-glutamine methyltransferase family. PrmC subfamily.</text>
</comment>
<proteinExistence type="inferred from homology"/>
<evidence type="ECO:0000259" key="6">
    <source>
        <dbReference type="Pfam" id="PF05175"/>
    </source>
</evidence>
<reference evidence="8 9" key="1">
    <citation type="journal article" date="2018" name="Genome Biol. Evol.">
        <title>Complete Genome Sequence of Streptococcus ruminantium sp. nov. GUT-187T (=DSM 104980T =JCM 31869T), the Type Strain of S. ruminantium, and Comparison with Genome Sequences of Streptococcus suis Strains.</title>
        <authorList>
            <person name="Tohya M."/>
            <person name="Sekizaki T."/>
            <person name="Miyoshi-Akiyama T."/>
        </authorList>
    </citation>
    <scope>NUCLEOTIDE SEQUENCE [LARGE SCALE GENOMIC DNA]</scope>
    <source>
        <strain evidence="8 9">GUT187T</strain>
    </source>
</reference>
<accession>A0A2Z5TMQ9</accession>
<dbReference type="InterPro" id="IPR029063">
    <property type="entry name" value="SAM-dependent_MTases_sf"/>
</dbReference>
<comment type="caution">
    <text evidence="5">Lacks conserved residue(s) required for the propagation of feature annotation.</text>
</comment>
<dbReference type="CDD" id="cd02440">
    <property type="entry name" value="AdoMet_MTases"/>
    <property type="match status" value="1"/>
</dbReference>
<feature type="domain" description="Methyltransferase small" evidence="6">
    <location>
        <begin position="105"/>
        <end position="198"/>
    </location>
</feature>
<evidence type="ECO:0000256" key="4">
    <source>
        <dbReference type="ARBA" id="ARBA00048391"/>
    </source>
</evidence>
<evidence type="ECO:0000256" key="2">
    <source>
        <dbReference type="ARBA" id="ARBA00022679"/>
    </source>
</evidence>
<evidence type="ECO:0000256" key="3">
    <source>
        <dbReference type="ARBA" id="ARBA00022691"/>
    </source>
</evidence>
<dbReference type="SUPFAM" id="SSF53335">
    <property type="entry name" value="S-adenosyl-L-methionine-dependent methyltransferases"/>
    <property type="match status" value="1"/>
</dbReference>
<dbReference type="EMBL" id="AP018400">
    <property type="protein sequence ID" value="BBA92640.1"/>
    <property type="molecule type" value="Genomic_DNA"/>
</dbReference>
<dbReference type="RefSeq" id="WP_120171714.1">
    <property type="nucleotide sequence ID" value="NZ_AP018400.1"/>
</dbReference>
<dbReference type="HAMAP" id="MF_02126">
    <property type="entry name" value="RF_methyltr_PrmC"/>
    <property type="match status" value="1"/>
</dbReference>
<dbReference type="Gene3D" id="3.40.50.150">
    <property type="entry name" value="Vaccinia Virus protein VP39"/>
    <property type="match status" value="1"/>
</dbReference>
<dbReference type="InterPro" id="IPR002052">
    <property type="entry name" value="DNA_methylase_N6_adenine_CS"/>
</dbReference>
<dbReference type="Gene3D" id="1.10.8.10">
    <property type="entry name" value="DNA helicase RuvA subunit, C-terminal domain"/>
    <property type="match status" value="1"/>
</dbReference>
<feature type="binding site" evidence="5">
    <location>
        <begin position="181"/>
        <end position="184"/>
    </location>
    <ligand>
        <name>substrate</name>
    </ligand>
</feature>
<evidence type="ECO:0000259" key="7">
    <source>
        <dbReference type="Pfam" id="PF17827"/>
    </source>
</evidence>
<evidence type="ECO:0000256" key="1">
    <source>
        <dbReference type="ARBA" id="ARBA00022603"/>
    </source>
</evidence>
<protein>
    <recommendedName>
        <fullName evidence="5">Release factor glutamine methyltransferase</fullName>
        <shortName evidence="5">RF MTase</shortName>
        <ecNumber evidence="5">2.1.1.297</ecNumber>
    </recommendedName>
    <alternativeName>
        <fullName evidence="5">N5-glutamine methyltransferase PrmC</fullName>
    </alternativeName>
    <alternativeName>
        <fullName evidence="5">Protein-(glutamine-N5) MTase PrmC</fullName>
    </alternativeName>
    <alternativeName>
        <fullName evidence="5">Protein-glutamine N-methyltransferase PrmC</fullName>
    </alternativeName>
</protein>
<name>A0A2Z5TMQ9_9STRE</name>
<dbReference type="InterPro" id="IPR004556">
    <property type="entry name" value="HemK-like"/>
</dbReference>
<feature type="binding site" evidence="5">
    <location>
        <position position="140"/>
    </location>
    <ligand>
        <name>S-adenosyl-L-methionine</name>
        <dbReference type="ChEBI" id="CHEBI:59789"/>
    </ligand>
</feature>
<evidence type="ECO:0000313" key="8">
    <source>
        <dbReference type="EMBL" id="BBA92640.1"/>
    </source>
</evidence>
<dbReference type="OrthoDB" id="9800643at2"/>
<dbReference type="InterPro" id="IPR040758">
    <property type="entry name" value="PrmC_N"/>
</dbReference>
<keyword evidence="3 5" id="KW-0949">S-adenosyl-L-methionine</keyword>